<keyword evidence="2" id="KW-1185">Reference proteome</keyword>
<proteinExistence type="predicted"/>
<comment type="caution">
    <text evidence="1">The sequence shown here is derived from an EMBL/GenBank/DDBJ whole genome shotgun (WGS) entry which is preliminary data.</text>
</comment>
<dbReference type="EMBL" id="CAJVQC010172410">
    <property type="protein sequence ID" value="CAG8850743.1"/>
    <property type="molecule type" value="Genomic_DNA"/>
</dbReference>
<feature type="non-terminal residue" evidence="1">
    <location>
        <position position="1"/>
    </location>
</feature>
<sequence length="55" mass="6396">HSHYLAQYVDGIRGPLIIHDPDNPYLSSYDYEYVLTLEDWYHTQSSDLVALRLAA</sequence>
<name>A0ACA9SYD0_9GLOM</name>
<protein>
    <submittedName>
        <fullName evidence="1">10863_t:CDS:1</fullName>
    </submittedName>
</protein>
<dbReference type="Proteomes" id="UP000789920">
    <property type="component" value="Unassembled WGS sequence"/>
</dbReference>
<gene>
    <name evidence="1" type="ORF">RPERSI_LOCUS36235</name>
</gene>
<feature type="non-terminal residue" evidence="1">
    <location>
        <position position="55"/>
    </location>
</feature>
<evidence type="ECO:0000313" key="2">
    <source>
        <dbReference type="Proteomes" id="UP000789920"/>
    </source>
</evidence>
<evidence type="ECO:0000313" key="1">
    <source>
        <dbReference type="EMBL" id="CAG8850743.1"/>
    </source>
</evidence>
<accession>A0ACA9SYD0</accession>
<organism evidence="1 2">
    <name type="scientific">Racocetra persica</name>
    <dbReference type="NCBI Taxonomy" id="160502"/>
    <lineage>
        <taxon>Eukaryota</taxon>
        <taxon>Fungi</taxon>
        <taxon>Fungi incertae sedis</taxon>
        <taxon>Mucoromycota</taxon>
        <taxon>Glomeromycotina</taxon>
        <taxon>Glomeromycetes</taxon>
        <taxon>Diversisporales</taxon>
        <taxon>Gigasporaceae</taxon>
        <taxon>Racocetra</taxon>
    </lineage>
</organism>
<reference evidence="1" key="1">
    <citation type="submission" date="2021-06" db="EMBL/GenBank/DDBJ databases">
        <authorList>
            <person name="Kallberg Y."/>
            <person name="Tangrot J."/>
            <person name="Rosling A."/>
        </authorList>
    </citation>
    <scope>NUCLEOTIDE SEQUENCE</scope>
    <source>
        <strain evidence="1">MA461A</strain>
    </source>
</reference>